<evidence type="ECO:0000259" key="11">
    <source>
        <dbReference type="PROSITE" id="PS51866"/>
    </source>
</evidence>
<keyword evidence="5" id="KW-0547">Nucleotide-binding</keyword>
<dbReference type="OrthoDB" id="9802264at2"/>
<dbReference type="AlphaFoldDB" id="A0A344PN96"/>
<keyword evidence="8" id="KW-0472">Membrane</keyword>
<evidence type="ECO:0000256" key="3">
    <source>
        <dbReference type="ARBA" id="ARBA00022505"/>
    </source>
</evidence>
<keyword evidence="2" id="KW-1003">Cell membrane</keyword>
<evidence type="ECO:0000313" key="13">
    <source>
        <dbReference type="Proteomes" id="UP000252023"/>
    </source>
</evidence>
<keyword evidence="13" id="KW-1185">Reference proteome</keyword>
<evidence type="ECO:0000256" key="9">
    <source>
        <dbReference type="PROSITE-ProRule" id="PRU01213"/>
    </source>
</evidence>
<dbReference type="SUPFAM" id="SSF52540">
    <property type="entry name" value="P-loop containing nucleoside triphosphate hydrolases"/>
    <property type="match status" value="1"/>
</dbReference>
<keyword evidence="1" id="KW-0813">Transport</keyword>
<dbReference type="InterPro" id="IPR005116">
    <property type="entry name" value="Transp-assoc_OB_typ1"/>
</dbReference>
<dbReference type="InterPro" id="IPR050334">
    <property type="entry name" value="Molybdenum_import_ModC"/>
</dbReference>
<dbReference type="GO" id="GO:0015098">
    <property type="term" value="F:molybdate ion transmembrane transporter activity"/>
    <property type="evidence" value="ECO:0007669"/>
    <property type="project" value="InterPro"/>
</dbReference>
<dbReference type="PANTHER" id="PTHR43514:SF4">
    <property type="entry name" value="ABC TRANSPORTER I FAMILY MEMBER 10"/>
    <property type="match status" value="1"/>
</dbReference>
<dbReference type="PROSITE" id="PS50893">
    <property type="entry name" value="ABC_TRANSPORTER_2"/>
    <property type="match status" value="1"/>
</dbReference>
<dbReference type="InterPro" id="IPR008995">
    <property type="entry name" value="Mo/tungstate-bd_C_term_dom"/>
</dbReference>
<dbReference type="InterPro" id="IPR003593">
    <property type="entry name" value="AAA+_ATPase"/>
</dbReference>
<evidence type="ECO:0000256" key="8">
    <source>
        <dbReference type="ARBA" id="ARBA00023136"/>
    </source>
</evidence>
<evidence type="ECO:0000256" key="4">
    <source>
        <dbReference type="ARBA" id="ARBA00022519"/>
    </source>
</evidence>
<dbReference type="Proteomes" id="UP000252023">
    <property type="component" value="Chromosome"/>
</dbReference>
<organism evidence="12 13">
    <name type="scientific">Paracoccus suum</name>
    <dbReference type="NCBI Taxonomy" id="2259340"/>
    <lineage>
        <taxon>Bacteria</taxon>
        <taxon>Pseudomonadati</taxon>
        <taxon>Pseudomonadota</taxon>
        <taxon>Alphaproteobacteria</taxon>
        <taxon>Rhodobacterales</taxon>
        <taxon>Paracoccaceae</taxon>
        <taxon>Paracoccus</taxon>
    </lineage>
</organism>
<evidence type="ECO:0000313" key="12">
    <source>
        <dbReference type="EMBL" id="AXC50851.1"/>
    </source>
</evidence>
<dbReference type="PROSITE" id="PS51866">
    <property type="entry name" value="MOP"/>
    <property type="match status" value="1"/>
</dbReference>
<dbReference type="PANTHER" id="PTHR43514">
    <property type="entry name" value="ABC TRANSPORTER I FAMILY MEMBER 10"/>
    <property type="match status" value="1"/>
</dbReference>
<dbReference type="GO" id="GO:0016020">
    <property type="term" value="C:membrane"/>
    <property type="evidence" value="ECO:0007669"/>
    <property type="project" value="InterPro"/>
</dbReference>
<dbReference type="Gene3D" id="3.40.50.300">
    <property type="entry name" value="P-loop containing nucleotide triphosphate hydrolases"/>
    <property type="match status" value="1"/>
</dbReference>
<dbReference type="Pfam" id="PF00005">
    <property type="entry name" value="ABC_tran"/>
    <property type="match status" value="1"/>
</dbReference>
<sequence>MLQVTLHHKLPGFTLDAAFDSPPGVTSIFGHSGAGKTSIVNAVAGLLRPDVGRIVLDGTVLTDTKAGIMVPAHRRRIGYVFQDGRLFPHLTVRGNLGYGARFAPRGAPGPDVAAVVDLLGIGALLDRRPGLLSGGERARVAIGRALMSRPRLLILDEPMAALDAARRAEILPWLERLRDQLGVPMLHISHDIADVARLATTLVLLENGRVRRAGPLAEVLADAGAATGLDPGDIGAVLSGHIAAPDSDGDDGLTRIATPAGDLLVGGIPGPPGQAVRLRVRAQDVIIAEGSLGRTSALNVLPAVVAAIEPAPPMVLVTLDLPGGGRLLARITQRSVDHLGLAPGRQVHAMIKSAALG</sequence>
<dbReference type="RefSeq" id="WP_114077139.1">
    <property type="nucleotide sequence ID" value="NZ_CP030918.1"/>
</dbReference>
<accession>A0A344PN96</accession>
<dbReference type="InterPro" id="IPR011868">
    <property type="entry name" value="ModC_ABC_ATP-bd"/>
</dbReference>
<name>A0A344PN96_9RHOB</name>
<evidence type="ECO:0000256" key="5">
    <source>
        <dbReference type="ARBA" id="ARBA00022741"/>
    </source>
</evidence>
<dbReference type="NCBIfam" id="TIGR02142">
    <property type="entry name" value="modC_ABC"/>
    <property type="match status" value="1"/>
</dbReference>
<feature type="domain" description="Mop" evidence="11">
    <location>
        <begin position="294"/>
        <end position="357"/>
    </location>
</feature>
<dbReference type="SUPFAM" id="SSF50331">
    <property type="entry name" value="MOP-like"/>
    <property type="match status" value="1"/>
</dbReference>
<dbReference type="KEGG" id="pars:DRW48_15245"/>
<evidence type="ECO:0000259" key="10">
    <source>
        <dbReference type="PROSITE" id="PS50893"/>
    </source>
</evidence>
<keyword evidence="7" id="KW-1278">Translocase</keyword>
<gene>
    <name evidence="12" type="primary">modC</name>
    <name evidence="12" type="ORF">DRW48_15245</name>
</gene>
<evidence type="ECO:0000256" key="7">
    <source>
        <dbReference type="ARBA" id="ARBA00022967"/>
    </source>
</evidence>
<dbReference type="InterPro" id="IPR003439">
    <property type="entry name" value="ABC_transporter-like_ATP-bd"/>
</dbReference>
<evidence type="ECO:0000256" key="6">
    <source>
        <dbReference type="ARBA" id="ARBA00022840"/>
    </source>
</evidence>
<keyword evidence="6 12" id="KW-0067">ATP-binding</keyword>
<dbReference type="PROSITE" id="PS00211">
    <property type="entry name" value="ABC_TRANSPORTER_1"/>
    <property type="match status" value="1"/>
</dbReference>
<dbReference type="GO" id="GO:0140359">
    <property type="term" value="F:ABC-type transporter activity"/>
    <property type="evidence" value="ECO:0007669"/>
    <property type="project" value="InterPro"/>
</dbReference>
<keyword evidence="4" id="KW-0997">Cell inner membrane</keyword>
<dbReference type="GO" id="GO:0005524">
    <property type="term" value="F:ATP binding"/>
    <property type="evidence" value="ECO:0007669"/>
    <property type="project" value="UniProtKB-KW"/>
</dbReference>
<evidence type="ECO:0000256" key="1">
    <source>
        <dbReference type="ARBA" id="ARBA00022448"/>
    </source>
</evidence>
<keyword evidence="3 9" id="KW-0500">Molybdenum</keyword>
<dbReference type="EMBL" id="CP030918">
    <property type="protein sequence ID" value="AXC50851.1"/>
    <property type="molecule type" value="Genomic_DNA"/>
</dbReference>
<feature type="domain" description="ABC transporter" evidence="10">
    <location>
        <begin position="1"/>
        <end position="232"/>
    </location>
</feature>
<dbReference type="Pfam" id="PF03459">
    <property type="entry name" value="TOBE"/>
    <property type="match status" value="1"/>
</dbReference>
<proteinExistence type="predicted"/>
<dbReference type="InterPro" id="IPR017871">
    <property type="entry name" value="ABC_transporter-like_CS"/>
</dbReference>
<evidence type="ECO:0000256" key="2">
    <source>
        <dbReference type="ARBA" id="ARBA00022475"/>
    </source>
</evidence>
<reference evidence="13" key="1">
    <citation type="submission" date="2018-07" db="EMBL/GenBank/DDBJ databases">
        <title>Genome sequencing of Paracoccus sp. SC2-6.</title>
        <authorList>
            <person name="Heo J."/>
            <person name="Kim S.-J."/>
            <person name="Kwon S.-W."/>
        </authorList>
    </citation>
    <scope>NUCLEOTIDE SEQUENCE [LARGE SCALE GENOMIC DNA]</scope>
    <source>
        <strain evidence="13">SC2-6</strain>
    </source>
</reference>
<dbReference type="InterPro" id="IPR027417">
    <property type="entry name" value="P-loop_NTPase"/>
</dbReference>
<dbReference type="Gene3D" id="2.40.50.100">
    <property type="match status" value="1"/>
</dbReference>
<dbReference type="SMART" id="SM00382">
    <property type="entry name" value="AAA"/>
    <property type="match status" value="1"/>
</dbReference>
<dbReference type="InterPro" id="IPR004606">
    <property type="entry name" value="Mop_domain"/>
</dbReference>
<protein>
    <submittedName>
        <fullName evidence="12">Molybdenum ABC transporter ATP-binding protein</fullName>
    </submittedName>
</protein>
<dbReference type="GO" id="GO:0016887">
    <property type="term" value="F:ATP hydrolysis activity"/>
    <property type="evidence" value="ECO:0007669"/>
    <property type="project" value="InterPro"/>
</dbReference>